<comment type="caution">
    <text evidence="1">The sequence shown here is derived from an EMBL/GenBank/DDBJ whole genome shotgun (WGS) entry which is preliminary data.</text>
</comment>
<evidence type="ECO:0000313" key="1">
    <source>
        <dbReference type="EMBL" id="CAD8129629.1"/>
    </source>
</evidence>
<dbReference type="Proteomes" id="UP000692954">
    <property type="component" value="Unassembled WGS sequence"/>
</dbReference>
<accession>A0A8S1RR95</accession>
<dbReference type="EMBL" id="CAJJDN010000235">
    <property type="protein sequence ID" value="CAD8129629.1"/>
    <property type="molecule type" value="Genomic_DNA"/>
</dbReference>
<proteinExistence type="predicted"/>
<sequence length="183" mass="21829">MWMGCININNRAIKIGFQMDYNLKDKGLTIRFFTFQSYRIEQMHNYEMNNTNKQFKRQKIFKGGGKDQILFPQQHIKSKMPACKQERQEKFLLRNCSNYQKKMKKNWNQECQNIFLQEEQLNEILNGVYPKNKENIPEIQEPLLLSFIKDLDQKNNEAIKNLSKNNSLNGDIENEKNTLIQNS</sequence>
<gene>
    <name evidence="1" type="ORF">PSON_ATCC_30995.1.T2350009</name>
</gene>
<protein>
    <submittedName>
        <fullName evidence="1">Uncharacterized protein</fullName>
    </submittedName>
</protein>
<evidence type="ECO:0000313" key="2">
    <source>
        <dbReference type="Proteomes" id="UP000692954"/>
    </source>
</evidence>
<organism evidence="1 2">
    <name type="scientific">Paramecium sonneborni</name>
    <dbReference type="NCBI Taxonomy" id="65129"/>
    <lineage>
        <taxon>Eukaryota</taxon>
        <taxon>Sar</taxon>
        <taxon>Alveolata</taxon>
        <taxon>Ciliophora</taxon>
        <taxon>Intramacronucleata</taxon>
        <taxon>Oligohymenophorea</taxon>
        <taxon>Peniculida</taxon>
        <taxon>Parameciidae</taxon>
        <taxon>Paramecium</taxon>
    </lineage>
</organism>
<keyword evidence="2" id="KW-1185">Reference proteome</keyword>
<reference evidence="1" key="1">
    <citation type="submission" date="2021-01" db="EMBL/GenBank/DDBJ databases">
        <authorList>
            <consortium name="Genoscope - CEA"/>
            <person name="William W."/>
        </authorList>
    </citation>
    <scope>NUCLEOTIDE SEQUENCE</scope>
</reference>
<name>A0A8S1RR95_9CILI</name>
<dbReference type="AlphaFoldDB" id="A0A8S1RR95"/>